<reference evidence="1 2" key="1">
    <citation type="submission" date="2017-12" db="EMBL/GenBank/DDBJ databases">
        <title>Isolation and characterization of estrogens degradatiion strain Microbacterium hominis SJTG1.</title>
        <authorList>
            <person name="Xiong W."/>
            <person name="Yin C."/>
            <person name="Zheng D."/>
            <person name="Liang R."/>
        </authorList>
    </citation>
    <scope>NUCLEOTIDE SEQUENCE [LARGE SCALE GENOMIC DNA]</scope>
    <source>
        <strain evidence="1 2">SJTG1</strain>
    </source>
</reference>
<dbReference type="Proteomes" id="UP000233276">
    <property type="component" value="Chromosome"/>
</dbReference>
<dbReference type="AlphaFoldDB" id="A0A2K9DK83"/>
<dbReference type="RefSeq" id="WP_101305696.1">
    <property type="nucleotide sequence ID" value="NZ_CP025299.1"/>
</dbReference>
<sequence>MTILCITNERLPGIRPCTHLGQHRINCPDREVNRAIAAHVAGEANVPDVACRGCLPRKAERGFLCQGCRERLDEAMLRWPQFRRLVVETDGRAVSPEGGAKGATPDGYTNLPLTFLALDECDRLRRSGHGLTLDAWVHTEAGARDAIMFAYAAQRAYQSLEVEKRELKLERVRCPHCDRLSLTANPQRQHNGATIVECQHCGELLDKIRDESSRWTGSESCEDGDMLAHQACTDLACRCACHSIGRTSTAQGIQAVWDADQHATGYVDRRGWRTDGASIWHAGAERKTA</sequence>
<evidence type="ECO:0000313" key="1">
    <source>
        <dbReference type="EMBL" id="AUG28768.1"/>
    </source>
</evidence>
<accession>A0A2K9DK83</accession>
<gene>
    <name evidence="1" type="ORF">CXR34_04295</name>
</gene>
<evidence type="ECO:0000313" key="2">
    <source>
        <dbReference type="Proteomes" id="UP000233276"/>
    </source>
</evidence>
<name>A0A2K9DK83_9MICO</name>
<organism evidence="1 2">
    <name type="scientific">Microbacterium hominis</name>
    <dbReference type="NCBI Taxonomy" id="162426"/>
    <lineage>
        <taxon>Bacteria</taxon>
        <taxon>Bacillati</taxon>
        <taxon>Actinomycetota</taxon>
        <taxon>Actinomycetes</taxon>
        <taxon>Micrococcales</taxon>
        <taxon>Microbacteriaceae</taxon>
        <taxon>Microbacterium</taxon>
    </lineage>
</organism>
<protein>
    <submittedName>
        <fullName evidence="1">Uncharacterized protein</fullName>
    </submittedName>
</protein>
<dbReference type="KEGG" id="mhos:CXR34_04295"/>
<dbReference type="EMBL" id="CP025299">
    <property type="protein sequence ID" value="AUG28768.1"/>
    <property type="molecule type" value="Genomic_DNA"/>
</dbReference>
<proteinExistence type="predicted"/>